<feature type="domain" description="Rieske" evidence="11">
    <location>
        <begin position="14"/>
        <end position="117"/>
    </location>
</feature>
<accession>A0A255DKS3</accession>
<keyword evidence="4" id="KW-0442">Lipid degradation</keyword>
<keyword evidence="6" id="KW-0408">Iron</keyword>
<dbReference type="OrthoDB" id="5243643at2"/>
<keyword evidence="3" id="KW-0479">Metal-binding</keyword>
<dbReference type="GO" id="GO:0016705">
    <property type="term" value="F:oxidoreductase activity, acting on paired donors, with incorporation or reduction of molecular oxygen"/>
    <property type="evidence" value="ECO:0007669"/>
    <property type="project" value="UniProtKB-ARBA"/>
</dbReference>
<keyword evidence="5" id="KW-0560">Oxidoreductase</keyword>
<dbReference type="GO" id="GO:0051537">
    <property type="term" value="F:2 iron, 2 sulfur cluster binding"/>
    <property type="evidence" value="ECO:0007669"/>
    <property type="project" value="UniProtKB-KW"/>
</dbReference>
<dbReference type="PANTHER" id="PTHR21266:SF60">
    <property type="entry name" value="3-KETOSTEROID-9-ALPHA-MONOOXYGENASE, OXYGENASE COMPONENT"/>
    <property type="match status" value="1"/>
</dbReference>
<evidence type="ECO:0000256" key="8">
    <source>
        <dbReference type="ARBA" id="ARBA00023221"/>
    </source>
</evidence>
<reference evidence="12 13" key="1">
    <citation type="submission" date="2017-07" db="EMBL/GenBank/DDBJ databases">
        <title>The new phylogeny of genus Mycobacterium.</title>
        <authorList>
            <person name="Tortoli E."/>
            <person name="Trovato A."/>
            <person name="Cirillo D.M."/>
        </authorList>
    </citation>
    <scope>NUCLEOTIDE SEQUENCE [LARGE SCALE GENOMIC DNA]</scope>
    <source>
        <strain evidence="12 13">ATCC 33027</strain>
    </source>
</reference>
<evidence type="ECO:0000313" key="12">
    <source>
        <dbReference type="EMBL" id="OYN76223.1"/>
    </source>
</evidence>
<dbReference type="PROSITE" id="PS51296">
    <property type="entry name" value="RIESKE"/>
    <property type="match status" value="1"/>
</dbReference>
<name>A0A255DKS3_9MYCO</name>
<dbReference type="Pfam" id="PF19298">
    <property type="entry name" value="KshA_C"/>
    <property type="match status" value="1"/>
</dbReference>
<evidence type="ECO:0000256" key="5">
    <source>
        <dbReference type="ARBA" id="ARBA00023002"/>
    </source>
</evidence>
<dbReference type="RefSeq" id="WP_094483438.1">
    <property type="nucleotide sequence ID" value="NZ_NOZR01000023.1"/>
</dbReference>
<keyword evidence="7" id="KW-0411">Iron-sulfur</keyword>
<dbReference type="Gene3D" id="3.90.380.10">
    <property type="entry name" value="Naphthalene 1,2-dioxygenase Alpha Subunit, Chain A, domain 1"/>
    <property type="match status" value="1"/>
</dbReference>
<dbReference type="GO" id="GO:0016042">
    <property type="term" value="P:lipid catabolic process"/>
    <property type="evidence" value="ECO:0007669"/>
    <property type="project" value="UniProtKB-KW"/>
</dbReference>
<dbReference type="EMBL" id="NOZR01000023">
    <property type="protein sequence ID" value="OYN76223.1"/>
    <property type="molecule type" value="Genomic_DNA"/>
</dbReference>
<evidence type="ECO:0000256" key="6">
    <source>
        <dbReference type="ARBA" id="ARBA00023004"/>
    </source>
</evidence>
<evidence type="ECO:0000256" key="4">
    <source>
        <dbReference type="ARBA" id="ARBA00022963"/>
    </source>
</evidence>
<comment type="caution">
    <text evidence="12">The sequence shown here is derived from an EMBL/GenBank/DDBJ whole genome shotgun (WGS) entry which is preliminary data.</text>
</comment>
<dbReference type="SUPFAM" id="SSF50022">
    <property type="entry name" value="ISP domain"/>
    <property type="match status" value="1"/>
</dbReference>
<dbReference type="GO" id="GO:0008203">
    <property type="term" value="P:cholesterol metabolic process"/>
    <property type="evidence" value="ECO:0007669"/>
    <property type="project" value="InterPro"/>
</dbReference>
<sequence length="328" mass="36700">MGLGLPYTTAPVGWFQIGWSDDIAAGDVRPLRYFGRDMVCYRGEDGQIRVFDAFCPHLGAHLGHGGTVAGNDIVCPFHGWRWGCDGKNVDIPYESRPNRGKRLAAWPVREVNGWVMVWYHPDGAEPEWEAPVIDEFVSGELITGPEFRQFDASIRLQPQFIVENIVDAAHQVDVHGGTEPLEIVDFAPDGPVFRVHTRLVLGAGKKSTWLTPEGKTVADLFMESWGMGIAIARHMQDRSIHAQNSTPIDDEHSALFATLLLVPPADEAAHALAERRFRFEMKQLGHDIEIWKHMRYEPHAPFAGMEPKPYGAFRSWAAQFYSSAEVSA</sequence>
<evidence type="ECO:0000313" key="13">
    <source>
        <dbReference type="Proteomes" id="UP000216063"/>
    </source>
</evidence>
<dbReference type="SUPFAM" id="SSF55961">
    <property type="entry name" value="Bet v1-like"/>
    <property type="match status" value="1"/>
</dbReference>
<dbReference type="GO" id="GO:0046872">
    <property type="term" value="F:metal ion binding"/>
    <property type="evidence" value="ECO:0007669"/>
    <property type="project" value="UniProtKB-KW"/>
</dbReference>
<keyword evidence="2" id="KW-0001">2Fe-2S</keyword>
<keyword evidence="8" id="KW-0753">Steroid metabolism</keyword>
<dbReference type="Proteomes" id="UP000216063">
    <property type="component" value="Unassembled WGS sequence"/>
</dbReference>
<evidence type="ECO:0000256" key="10">
    <source>
        <dbReference type="ARBA" id="ARBA00046982"/>
    </source>
</evidence>
<comment type="cofactor">
    <cofactor evidence="1">
        <name>Fe cation</name>
        <dbReference type="ChEBI" id="CHEBI:24875"/>
    </cofactor>
</comment>
<dbReference type="InterPro" id="IPR036922">
    <property type="entry name" value="Rieske_2Fe-2S_sf"/>
</dbReference>
<evidence type="ECO:0000256" key="1">
    <source>
        <dbReference type="ARBA" id="ARBA00001962"/>
    </source>
</evidence>
<dbReference type="Gene3D" id="2.102.10.10">
    <property type="entry name" value="Rieske [2Fe-2S] iron-sulphur domain"/>
    <property type="match status" value="1"/>
</dbReference>
<proteinExistence type="predicted"/>
<protein>
    <recommendedName>
        <fullName evidence="9">Rieske-type oxygenase</fullName>
    </recommendedName>
</protein>
<comment type="subunit">
    <text evidence="10">Homotrimer. The two-component system 3-ketosteroid-9-alpha-monooxygenase is composed of an oxygenase component KshA and a reductase component KshB.</text>
</comment>
<evidence type="ECO:0000259" key="11">
    <source>
        <dbReference type="PROSITE" id="PS51296"/>
    </source>
</evidence>
<keyword evidence="8" id="KW-0443">Lipid metabolism</keyword>
<gene>
    <name evidence="12" type="ORF">CG716_23050</name>
</gene>
<dbReference type="Pfam" id="PF00355">
    <property type="entry name" value="Rieske"/>
    <property type="match status" value="1"/>
</dbReference>
<dbReference type="CDD" id="cd03469">
    <property type="entry name" value="Rieske_RO_Alpha_N"/>
    <property type="match status" value="1"/>
</dbReference>
<evidence type="ECO:0000256" key="3">
    <source>
        <dbReference type="ARBA" id="ARBA00022723"/>
    </source>
</evidence>
<evidence type="ECO:0000256" key="2">
    <source>
        <dbReference type="ARBA" id="ARBA00022714"/>
    </source>
</evidence>
<keyword evidence="13" id="KW-1185">Reference proteome</keyword>
<dbReference type="PANTHER" id="PTHR21266">
    <property type="entry name" value="IRON-SULFUR DOMAIN CONTAINING PROTEIN"/>
    <property type="match status" value="1"/>
</dbReference>
<dbReference type="InterPro" id="IPR045605">
    <property type="entry name" value="KshA-like_C"/>
</dbReference>
<dbReference type="InterPro" id="IPR017941">
    <property type="entry name" value="Rieske_2Fe-2S"/>
</dbReference>
<organism evidence="12 13">
    <name type="scientific">Mycolicibacterium sphagni</name>
    <dbReference type="NCBI Taxonomy" id="1786"/>
    <lineage>
        <taxon>Bacteria</taxon>
        <taxon>Bacillati</taxon>
        <taxon>Actinomycetota</taxon>
        <taxon>Actinomycetes</taxon>
        <taxon>Mycobacteriales</taxon>
        <taxon>Mycobacteriaceae</taxon>
        <taxon>Mycolicibacterium</taxon>
    </lineage>
</organism>
<evidence type="ECO:0000256" key="7">
    <source>
        <dbReference type="ARBA" id="ARBA00023014"/>
    </source>
</evidence>
<dbReference type="InterPro" id="IPR050584">
    <property type="entry name" value="Cholesterol_7-desaturase"/>
</dbReference>
<dbReference type="GO" id="GO:0004497">
    <property type="term" value="F:monooxygenase activity"/>
    <property type="evidence" value="ECO:0007669"/>
    <property type="project" value="UniProtKB-ARBA"/>
</dbReference>
<dbReference type="AlphaFoldDB" id="A0A255DKS3"/>
<evidence type="ECO:0000256" key="9">
    <source>
        <dbReference type="ARBA" id="ARBA00030944"/>
    </source>
</evidence>